<dbReference type="CDD" id="cd18186">
    <property type="entry name" value="BTB_POZ_ZBTB_KLHL-like"/>
    <property type="match status" value="1"/>
</dbReference>
<dbReference type="Gene3D" id="3.30.710.10">
    <property type="entry name" value="Potassium Channel Kv1.1, Chain A"/>
    <property type="match status" value="1"/>
</dbReference>
<name>A0A7E4W6T7_PANRE</name>
<dbReference type="InterPro" id="IPR000210">
    <property type="entry name" value="BTB/POZ_dom"/>
</dbReference>
<evidence type="ECO:0000313" key="3">
    <source>
        <dbReference type="Proteomes" id="UP000492821"/>
    </source>
</evidence>
<feature type="compositionally biased region" description="Polar residues" evidence="1">
    <location>
        <begin position="152"/>
        <end position="162"/>
    </location>
</feature>
<protein>
    <submittedName>
        <fullName evidence="4">BTB domain-containing protein</fullName>
    </submittedName>
</protein>
<keyword evidence="3" id="KW-1185">Reference proteome</keyword>
<proteinExistence type="predicted"/>
<feature type="compositionally biased region" description="Basic and acidic residues" evidence="1">
    <location>
        <begin position="135"/>
        <end position="151"/>
    </location>
</feature>
<accession>A0A7E4W6T7</accession>
<feature type="domain" description="BTB" evidence="2">
    <location>
        <begin position="363"/>
        <end position="422"/>
    </location>
</feature>
<dbReference type="SUPFAM" id="SSF54695">
    <property type="entry name" value="POZ domain"/>
    <property type="match status" value="1"/>
</dbReference>
<feature type="region of interest" description="Disordered" evidence="1">
    <location>
        <begin position="135"/>
        <end position="174"/>
    </location>
</feature>
<dbReference type="CDD" id="cd14733">
    <property type="entry name" value="BACK"/>
    <property type="match status" value="1"/>
</dbReference>
<dbReference type="SMART" id="SM00225">
    <property type="entry name" value="BTB"/>
    <property type="match status" value="1"/>
</dbReference>
<dbReference type="AlphaFoldDB" id="A0A7E4W6T7"/>
<dbReference type="PROSITE" id="PS50097">
    <property type="entry name" value="BTB"/>
    <property type="match status" value="1"/>
</dbReference>
<evidence type="ECO:0000259" key="2">
    <source>
        <dbReference type="PROSITE" id="PS50097"/>
    </source>
</evidence>
<organism evidence="3 4">
    <name type="scientific">Panagrellus redivivus</name>
    <name type="common">Microworm</name>
    <dbReference type="NCBI Taxonomy" id="6233"/>
    <lineage>
        <taxon>Eukaryota</taxon>
        <taxon>Metazoa</taxon>
        <taxon>Ecdysozoa</taxon>
        <taxon>Nematoda</taxon>
        <taxon>Chromadorea</taxon>
        <taxon>Rhabditida</taxon>
        <taxon>Tylenchina</taxon>
        <taxon>Panagrolaimomorpha</taxon>
        <taxon>Panagrolaimoidea</taxon>
        <taxon>Panagrolaimidae</taxon>
        <taxon>Panagrellus</taxon>
    </lineage>
</organism>
<dbReference type="InterPro" id="IPR011333">
    <property type="entry name" value="SKP1/BTB/POZ_sf"/>
</dbReference>
<dbReference type="Pfam" id="PF00651">
    <property type="entry name" value="BTB"/>
    <property type="match status" value="1"/>
</dbReference>
<evidence type="ECO:0000313" key="4">
    <source>
        <dbReference type="WBParaSite" id="Pan_g8287.t1"/>
    </source>
</evidence>
<dbReference type="Proteomes" id="UP000492821">
    <property type="component" value="Unassembled WGS sequence"/>
</dbReference>
<sequence>MDNLKTKTTLKDVAILTIHKALNGQHLAYQYDCKSRIFPGSDKYQWCFCYSPAEDASSDEAEQNHVRLCLNFESAVKGRFTVEAKGLPTQTYEFPILNNYEWFYASHDDVLAVIDDVLELKCTVEIEADVIPEIEHTSEKHSYQNENRVEDSSSGFEVQQPQENEEESTDVNESALDFDVKIKKDAVSETPSVDDTSVSASSSTGQQSTAPTYTLNAKKPIEDVMYIPLRKSSYYDNAFWNPITTGRVLHHGSNEYNWSITYNHDKDLCHYINEIIIEFCSKGKVVDAKVIVEAKGIQTMTFPITTSGIFTFTHLPYQDVFNAVHGTLQLKCTLIINGGPDKHMDQRQYLTKLYEFNDRHIPTDFEVHCGDDHYKVHKEGLIQLSPVFKAMIEHNDTESSSNMIEINDFDFKAVETTLNCCYWRTCGKISVETAVNVLRFAEKYIITDDFSPIEEMLERNLSATNFCTVLHCAIDCDKPDLFTKCANFYKSNEDAIKTTEFFLALPTTLLIKLLKSAFNFEVEFDVFLHARKNGIHLDMVNGDATLAETETDTEKAVCTYEL</sequence>
<feature type="region of interest" description="Disordered" evidence="1">
    <location>
        <begin position="191"/>
        <end position="211"/>
    </location>
</feature>
<dbReference type="PANTHER" id="PTHR45632">
    <property type="entry name" value="LD33804P"/>
    <property type="match status" value="1"/>
</dbReference>
<reference evidence="3" key="1">
    <citation type="journal article" date="2013" name="Genetics">
        <title>The draft genome and transcriptome of Panagrellus redivivus are shaped by the harsh demands of a free-living lifestyle.</title>
        <authorList>
            <person name="Srinivasan J."/>
            <person name="Dillman A.R."/>
            <person name="Macchietto M.G."/>
            <person name="Heikkinen L."/>
            <person name="Lakso M."/>
            <person name="Fracchia K.M."/>
            <person name="Antoshechkin I."/>
            <person name="Mortazavi A."/>
            <person name="Wong G."/>
            <person name="Sternberg P.W."/>
        </authorList>
    </citation>
    <scope>NUCLEOTIDE SEQUENCE [LARGE SCALE GENOMIC DNA]</scope>
    <source>
        <strain evidence="3">MT8872</strain>
    </source>
</reference>
<reference evidence="4" key="2">
    <citation type="submission" date="2020-10" db="UniProtKB">
        <authorList>
            <consortium name="WormBaseParasite"/>
        </authorList>
    </citation>
    <scope>IDENTIFICATION</scope>
</reference>
<evidence type="ECO:0000256" key="1">
    <source>
        <dbReference type="SAM" id="MobiDB-lite"/>
    </source>
</evidence>
<dbReference type="WBParaSite" id="Pan_g8287.t1">
    <property type="protein sequence ID" value="Pan_g8287.t1"/>
    <property type="gene ID" value="Pan_g8287"/>
</dbReference>